<evidence type="ECO:0000313" key="1">
    <source>
        <dbReference type="EMBL" id="RSL67599.1"/>
    </source>
</evidence>
<organism evidence="1 2">
    <name type="scientific">Fusarium floridanum</name>
    <dbReference type="NCBI Taxonomy" id="1325733"/>
    <lineage>
        <taxon>Eukaryota</taxon>
        <taxon>Fungi</taxon>
        <taxon>Dikarya</taxon>
        <taxon>Ascomycota</taxon>
        <taxon>Pezizomycotina</taxon>
        <taxon>Sordariomycetes</taxon>
        <taxon>Hypocreomycetidae</taxon>
        <taxon>Hypocreales</taxon>
        <taxon>Nectriaceae</taxon>
        <taxon>Fusarium</taxon>
        <taxon>Fusarium solani species complex</taxon>
    </lineage>
</organism>
<gene>
    <name evidence="1" type="ORF">CEP51_012641</name>
</gene>
<dbReference type="EMBL" id="NKCL01000483">
    <property type="protein sequence ID" value="RSL67599.1"/>
    <property type="molecule type" value="Genomic_DNA"/>
</dbReference>
<comment type="caution">
    <text evidence="1">The sequence shown here is derived from an EMBL/GenBank/DDBJ whole genome shotgun (WGS) entry which is preliminary data.</text>
</comment>
<evidence type="ECO:0000313" key="2">
    <source>
        <dbReference type="Proteomes" id="UP000287972"/>
    </source>
</evidence>
<keyword evidence="2" id="KW-1185">Reference proteome</keyword>
<reference evidence="1 2" key="1">
    <citation type="submission" date="2017-06" db="EMBL/GenBank/DDBJ databases">
        <title>Comparative genomic analysis of Ambrosia Fusariam Clade fungi.</title>
        <authorList>
            <person name="Stajich J.E."/>
            <person name="Carrillo J."/>
            <person name="Kijimoto T."/>
            <person name="Eskalen A."/>
            <person name="O'Donnell K."/>
            <person name="Kasson M."/>
        </authorList>
    </citation>
    <scope>NUCLEOTIDE SEQUENCE [LARGE SCALE GENOMIC DNA]</scope>
    <source>
        <strain evidence="1 2">NRRL62606</strain>
    </source>
</reference>
<dbReference type="Proteomes" id="UP000287972">
    <property type="component" value="Unassembled WGS sequence"/>
</dbReference>
<name>A0A428QQN7_9HYPO</name>
<dbReference type="AlphaFoldDB" id="A0A428QQN7"/>
<sequence>MSYSNKKQCERRTEVRANDVRVKKARNQFLVWLLISLIDEEQPTCLDESLTSKEKADIYEKIGIQIDLVNLGNYKAGQLKTAWEELSDAVTKWLGSYEELAKPAE</sequence>
<accession>A0A428QQN7</accession>
<protein>
    <submittedName>
        <fullName evidence="1">Uncharacterized protein</fullName>
    </submittedName>
</protein>
<proteinExistence type="predicted"/>